<keyword evidence="4" id="KW-0862">Zinc</keyword>
<reference evidence="6" key="1">
    <citation type="journal article" date="2020" name="mSystems">
        <title>Genome- and Community-Level Interaction Insights into Carbon Utilization and Element Cycling Functions of Hydrothermarchaeota in Hydrothermal Sediment.</title>
        <authorList>
            <person name="Zhou Z."/>
            <person name="Liu Y."/>
            <person name="Xu W."/>
            <person name="Pan J."/>
            <person name="Luo Z.H."/>
            <person name="Li M."/>
        </authorList>
    </citation>
    <scope>NUCLEOTIDE SEQUENCE [LARGE SCALE GENOMIC DNA]</scope>
    <source>
        <strain evidence="6">SpSt-711</strain>
    </source>
</reference>
<organism evidence="6">
    <name type="scientific">Thermodesulfobacterium geofontis</name>
    <dbReference type="NCBI Taxonomy" id="1295609"/>
    <lineage>
        <taxon>Bacteria</taxon>
        <taxon>Pseudomonadati</taxon>
        <taxon>Thermodesulfobacteriota</taxon>
        <taxon>Thermodesulfobacteria</taxon>
        <taxon>Thermodesulfobacteriales</taxon>
        <taxon>Thermodesulfobacteriaceae</taxon>
        <taxon>Thermodesulfobacterium</taxon>
    </lineage>
</organism>
<evidence type="ECO:0000256" key="1">
    <source>
        <dbReference type="ARBA" id="ARBA00012928"/>
    </source>
</evidence>
<dbReference type="Gene3D" id="3.30.1600.10">
    <property type="entry name" value="SIR2/SIRT2 'Small Domain"/>
    <property type="match status" value="1"/>
</dbReference>
<dbReference type="EMBL" id="DTEI01000100">
    <property type="protein sequence ID" value="HGU16171.1"/>
    <property type="molecule type" value="Genomic_DNA"/>
</dbReference>
<dbReference type="EC" id="2.3.1.286" evidence="1"/>
<gene>
    <name evidence="6" type="ORF">ENU91_05920</name>
</gene>
<keyword evidence="4" id="KW-0479">Metal-binding</keyword>
<dbReference type="NCBIfam" id="NF001753">
    <property type="entry name" value="PRK00481.1-3"/>
    <property type="match status" value="1"/>
</dbReference>
<dbReference type="AlphaFoldDB" id="A0A7V4JR41"/>
<feature type="active site" description="Proton acceptor" evidence="4">
    <location>
        <position position="118"/>
    </location>
</feature>
<name>A0A7V4JR41_9BACT</name>
<dbReference type="GO" id="GO:0070403">
    <property type="term" value="F:NAD+ binding"/>
    <property type="evidence" value="ECO:0007669"/>
    <property type="project" value="InterPro"/>
</dbReference>
<evidence type="ECO:0000259" key="5">
    <source>
        <dbReference type="PROSITE" id="PS50305"/>
    </source>
</evidence>
<feature type="binding site" evidence="4">
    <location>
        <position position="129"/>
    </location>
    <ligand>
        <name>Zn(2+)</name>
        <dbReference type="ChEBI" id="CHEBI:29105"/>
    </ligand>
</feature>
<keyword evidence="2" id="KW-0808">Transferase</keyword>
<feature type="domain" description="Deacetylase sirtuin-type" evidence="5">
    <location>
        <begin position="1"/>
        <end position="245"/>
    </location>
</feature>
<dbReference type="Pfam" id="PF02146">
    <property type="entry name" value="SIR2"/>
    <property type="match status" value="1"/>
</dbReference>
<dbReference type="Gene3D" id="3.40.50.1220">
    <property type="entry name" value="TPP-binding domain"/>
    <property type="match status" value="1"/>
</dbReference>
<feature type="binding site" evidence="4">
    <location>
        <position position="148"/>
    </location>
    <ligand>
        <name>Zn(2+)</name>
        <dbReference type="ChEBI" id="CHEBI:29105"/>
    </ligand>
</feature>
<dbReference type="SUPFAM" id="SSF52467">
    <property type="entry name" value="DHS-like NAD/FAD-binding domain"/>
    <property type="match status" value="1"/>
</dbReference>
<dbReference type="GO" id="GO:0046872">
    <property type="term" value="F:metal ion binding"/>
    <property type="evidence" value="ECO:0007669"/>
    <property type="project" value="UniProtKB-KW"/>
</dbReference>
<evidence type="ECO:0000256" key="2">
    <source>
        <dbReference type="ARBA" id="ARBA00022679"/>
    </source>
</evidence>
<evidence type="ECO:0000313" key="6">
    <source>
        <dbReference type="EMBL" id="HGU16171.1"/>
    </source>
</evidence>
<feature type="binding site" evidence="4">
    <location>
        <position position="151"/>
    </location>
    <ligand>
        <name>Zn(2+)</name>
        <dbReference type="ChEBI" id="CHEBI:29105"/>
    </ligand>
</feature>
<evidence type="ECO:0000256" key="4">
    <source>
        <dbReference type="PROSITE-ProRule" id="PRU00236"/>
    </source>
</evidence>
<dbReference type="InterPro" id="IPR029035">
    <property type="entry name" value="DHS-like_NAD/FAD-binding_dom"/>
</dbReference>
<dbReference type="GO" id="GO:0017136">
    <property type="term" value="F:histone deacetylase activity, NAD-dependent"/>
    <property type="evidence" value="ECO:0007669"/>
    <property type="project" value="TreeGrafter"/>
</dbReference>
<evidence type="ECO:0000256" key="3">
    <source>
        <dbReference type="ARBA" id="ARBA00023027"/>
    </source>
</evidence>
<feature type="binding site" evidence="4">
    <location>
        <position position="126"/>
    </location>
    <ligand>
        <name>Zn(2+)</name>
        <dbReference type="ChEBI" id="CHEBI:29105"/>
    </ligand>
</feature>
<proteinExistence type="predicted"/>
<accession>A0A7V4JR41</accession>
<comment type="caution">
    <text evidence="6">The sequence shown here is derived from an EMBL/GenBank/DDBJ whole genome shotgun (WGS) entry which is preliminary data.</text>
</comment>
<dbReference type="PANTHER" id="PTHR11085:SF10">
    <property type="entry name" value="NAD-DEPENDENT PROTEIN DEACYLASE SIRTUIN-5, MITOCHONDRIAL-RELATED"/>
    <property type="match status" value="1"/>
</dbReference>
<keyword evidence="3" id="KW-0520">NAD</keyword>
<dbReference type="InterPro" id="IPR003000">
    <property type="entry name" value="Sirtuin"/>
</dbReference>
<dbReference type="PROSITE" id="PS50305">
    <property type="entry name" value="SIRTUIN"/>
    <property type="match status" value="1"/>
</dbReference>
<dbReference type="InterPro" id="IPR050134">
    <property type="entry name" value="NAD-dep_sirtuin_deacylases"/>
</dbReference>
<sequence length="245" mass="27760">MNLYKEVADLIKTSKHFLAFTGAGISVESGIPPFRGPQGLWNKYDPEEFAHIESFVRNPATVWKMIREMFAIIFEAKPNPAHEILAEMEKKGYLKAVITQNIDGLHQLAGSKNVIEFHGNCKWLLCLSCGKKEEIKKELMEMLPYPKCKECETPLKPDVVFFGEAIPFEAKKKAEKEVQECDLLLIIGTSGVVYPASQLPYMAKLNKAIIVEINLEETPYTYSITDYFLKGKASEILFKIFSELS</sequence>
<dbReference type="CDD" id="cd01407">
    <property type="entry name" value="SIR2-fam"/>
    <property type="match status" value="1"/>
</dbReference>
<dbReference type="PANTHER" id="PTHR11085">
    <property type="entry name" value="NAD-DEPENDENT PROTEIN DEACYLASE SIRTUIN-5, MITOCHONDRIAL-RELATED"/>
    <property type="match status" value="1"/>
</dbReference>
<dbReference type="InterPro" id="IPR026591">
    <property type="entry name" value="Sirtuin_cat_small_dom_sf"/>
</dbReference>
<protein>
    <recommendedName>
        <fullName evidence="1">protein acetyllysine N-acetyltransferase</fullName>
        <ecNumber evidence="1">2.3.1.286</ecNumber>
    </recommendedName>
</protein>
<dbReference type="InterPro" id="IPR026590">
    <property type="entry name" value="Ssirtuin_cat_dom"/>
</dbReference>